<dbReference type="Pfam" id="PF08787">
    <property type="entry name" value="Alginate_lyase2"/>
    <property type="match status" value="1"/>
</dbReference>
<keyword evidence="4" id="KW-1185">Reference proteome</keyword>
<feature type="domain" description="Alginate lyase 2" evidence="2">
    <location>
        <begin position="39"/>
        <end position="249"/>
    </location>
</feature>
<keyword evidence="1" id="KW-0732">Signal</keyword>
<reference evidence="3 4" key="1">
    <citation type="submission" date="2024-01" db="EMBL/GenBank/DDBJ databases">
        <title>Complete genome of Cladobotryum mycophilum ATHUM6906.</title>
        <authorList>
            <person name="Christinaki A.C."/>
            <person name="Myridakis A.I."/>
            <person name="Kouvelis V.N."/>
        </authorList>
    </citation>
    <scope>NUCLEOTIDE SEQUENCE [LARGE SCALE GENOMIC DNA]</scope>
    <source>
        <strain evidence="3 4">ATHUM6906</strain>
    </source>
</reference>
<evidence type="ECO:0000256" key="1">
    <source>
        <dbReference type="SAM" id="SignalP"/>
    </source>
</evidence>
<dbReference type="SUPFAM" id="SSF49899">
    <property type="entry name" value="Concanavalin A-like lectins/glucanases"/>
    <property type="match status" value="1"/>
</dbReference>
<protein>
    <recommendedName>
        <fullName evidence="2">Alginate lyase 2 domain-containing protein</fullName>
    </recommendedName>
</protein>
<gene>
    <name evidence="3" type="ORF">PT974_09429</name>
</gene>
<dbReference type="EMBL" id="JAVFKD010000014">
    <property type="protein sequence ID" value="KAK5991151.1"/>
    <property type="molecule type" value="Genomic_DNA"/>
</dbReference>
<proteinExistence type="predicted"/>
<dbReference type="Gene3D" id="2.60.120.200">
    <property type="match status" value="1"/>
</dbReference>
<feature type="chain" id="PRO_5046931567" description="Alginate lyase 2 domain-containing protein" evidence="1">
    <location>
        <begin position="18"/>
        <end position="250"/>
    </location>
</feature>
<name>A0ABR0SG91_9HYPO</name>
<comment type="caution">
    <text evidence="3">The sequence shown here is derived from an EMBL/GenBank/DDBJ whole genome shotgun (WGS) entry which is preliminary data.</text>
</comment>
<evidence type="ECO:0000313" key="3">
    <source>
        <dbReference type="EMBL" id="KAK5991151.1"/>
    </source>
</evidence>
<dbReference type="InterPro" id="IPR014895">
    <property type="entry name" value="Alginate_lyase_2"/>
</dbReference>
<organism evidence="3 4">
    <name type="scientific">Cladobotryum mycophilum</name>
    <dbReference type="NCBI Taxonomy" id="491253"/>
    <lineage>
        <taxon>Eukaryota</taxon>
        <taxon>Fungi</taxon>
        <taxon>Dikarya</taxon>
        <taxon>Ascomycota</taxon>
        <taxon>Pezizomycotina</taxon>
        <taxon>Sordariomycetes</taxon>
        <taxon>Hypocreomycetidae</taxon>
        <taxon>Hypocreales</taxon>
        <taxon>Hypocreaceae</taxon>
        <taxon>Cladobotryum</taxon>
    </lineage>
</organism>
<evidence type="ECO:0000259" key="2">
    <source>
        <dbReference type="Pfam" id="PF08787"/>
    </source>
</evidence>
<dbReference type="Proteomes" id="UP001338125">
    <property type="component" value="Unassembled WGS sequence"/>
</dbReference>
<accession>A0ABR0SG91</accession>
<evidence type="ECO:0000313" key="4">
    <source>
        <dbReference type="Proteomes" id="UP001338125"/>
    </source>
</evidence>
<sequence length="250" mass="26303">MRGLTLTSLLLAAGARAAPASDATNAAQLNPNCAPGGNFDLSKWSLQLPIGKPGSPTTIGSGQLSGCGGYTNQYFSTQKSDGALVMKVPSLSSGCVKTPNSAHCRTEFRESNPSKWSPNAGKNRLSASLIITQSHGDICVGQIHIDDSISSKPVAELYVNQSGAVNMGVQTCRTCSQQRTAIGNVTPGKQFSYEIRYEGGKLSVALNGGAFKGLSTYNLNSPNSYFKVGNYNQADDASEVHFYSINVTHG</sequence>
<feature type="signal peptide" evidence="1">
    <location>
        <begin position="1"/>
        <end position="17"/>
    </location>
</feature>
<dbReference type="InterPro" id="IPR013320">
    <property type="entry name" value="ConA-like_dom_sf"/>
</dbReference>